<keyword evidence="1" id="KW-0812">Transmembrane</keyword>
<reference evidence="2 3" key="1">
    <citation type="submission" date="2018-08" db="EMBL/GenBank/DDBJ databases">
        <title>Microbacterium lemovicicum sp. nov., a bacterium isolated from a natural uranium-rich soil.</title>
        <authorList>
            <person name="ORTET P."/>
        </authorList>
    </citation>
    <scope>NUCLEOTIDE SEQUENCE [LARGE SCALE GENOMIC DNA]</scope>
    <source>
        <strain evidence="2 3">Viu22</strain>
    </source>
</reference>
<dbReference type="RefSeq" id="WP_127095704.1">
    <property type="nucleotide sequence ID" value="NZ_CP031423.1"/>
</dbReference>
<keyword evidence="1" id="KW-0472">Membrane</keyword>
<dbReference type="Proteomes" id="UP000276888">
    <property type="component" value="Chromosome"/>
</dbReference>
<feature type="transmembrane region" description="Helical" evidence="1">
    <location>
        <begin position="57"/>
        <end position="79"/>
    </location>
</feature>
<sequence>MSAVTSNTPTPARRSALPTWAVATIAGFFGLFYAFVVWNAVTLLIYQASGALGINGLGWIVLLIAVVFPMVAFGIAFALARRRGVLRFCAIMLTGLAIVAVFWTNILAYAYAYGGSLLGG</sequence>
<feature type="transmembrane region" description="Helical" evidence="1">
    <location>
        <begin position="91"/>
        <end position="112"/>
    </location>
</feature>
<dbReference type="EMBL" id="CP031423">
    <property type="protein sequence ID" value="AZS37091.1"/>
    <property type="molecule type" value="Genomic_DNA"/>
</dbReference>
<keyword evidence="1" id="KW-1133">Transmembrane helix</keyword>
<keyword evidence="3" id="KW-1185">Reference proteome</keyword>
<dbReference type="OrthoDB" id="5116782at2"/>
<evidence type="ECO:0000256" key="1">
    <source>
        <dbReference type="SAM" id="Phobius"/>
    </source>
</evidence>
<dbReference type="AlphaFoldDB" id="A0A3Q9J3K3"/>
<accession>A0A3Q9J3K3</accession>
<name>A0A3Q9J3K3_9MICO</name>
<feature type="transmembrane region" description="Helical" evidence="1">
    <location>
        <begin position="20"/>
        <end position="45"/>
    </location>
</feature>
<proteinExistence type="predicted"/>
<dbReference type="KEGG" id="mlv:CVS47_01718"/>
<protein>
    <submittedName>
        <fullName evidence="2">Uncharacterized protein</fullName>
    </submittedName>
</protein>
<gene>
    <name evidence="2" type="ORF">CVS47_01718</name>
</gene>
<organism evidence="2 3">
    <name type="scientific">Microbacterium lemovicicum</name>
    <dbReference type="NCBI Taxonomy" id="1072463"/>
    <lineage>
        <taxon>Bacteria</taxon>
        <taxon>Bacillati</taxon>
        <taxon>Actinomycetota</taxon>
        <taxon>Actinomycetes</taxon>
        <taxon>Micrococcales</taxon>
        <taxon>Microbacteriaceae</taxon>
        <taxon>Microbacterium</taxon>
    </lineage>
</organism>
<evidence type="ECO:0000313" key="2">
    <source>
        <dbReference type="EMBL" id="AZS37091.1"/>
    </source>
</evidence>
<evidence type="ECO:0000313" key="3">
    <source>
        <dbReference type="Proteomes" id="UP000276888"/>
    </source>
</evidence>